<evidence type="ECO:0000256" key="1">
    <source>
        <dbReference type="ARBA" id="ARBA00003283"/>
    </source>
</evidence>
<evidence type="ECO:0000256" key="7">
    <source>
        <dbReference type="SAM" id="MobiDB-lite"/>
    </source>
</evidence>
<evidence type="ECO:0000259" key="9">
    <source>
        <dbReference type="PROSITE" id="PS51900"/>
    </source>
</evidence>
<dbReference type="InterPro" id="IPR050090">
    <property type="entry name" value="Tyrosine_recombinase_XerCD"/>
</dbReference>
<feature type="domain" description="Core-binding (CB)" evidence="9">
    <location>
        <begin position="71"/>
        <end position="153"/>
    </location>
</feature>
<sequence length="401" mass="45706">MPTHIKDPYAVEPRRLPSGRWKGRVVRYDLETGKRHELTQTFDTKREAKQWAETEASRYREDPNRKPPSEETLASFFKKWLETTASGRVRDTTLLTYQRYAAPLLDAMGSRPLKSLTPGDFRGLYADMLKAGKATSTVHHTHVVAHSALDEAVNWGLLPFNPTDRVKPPRVVSPEFVPPTVEESQDLLAAAETDRLKALWWFIALTGCRRGEAIALKWTDIDCSQRTALIQRTAAEFNTLLTVHDTKTAKGRRTLALSPYLLNILDEHRERQAVERDFFGSEWNREGWVFPSERGSMFWPTNVSAHWRRLRDRAGVGRTIRLHDLRHAMATSWLIAGVPVKVVSERLGHASISITLQIYGHVLPNMQHDAAEQMEAAFLETGRRRAAEDSQKRVPNDLDES</sequence>
<evidence type="ECO:0000256" key="5">
    <source>
        <dbReference type="ARBA" id="ARBA00023172"/>
    </source>
</evidence>
<dbReference type="InterPro" id="IPR004107">
    <property type="entry name" value="Integrase_SAM-like_N"/>
</dbReference>
<evidence type="ECO:0000256" key="4">
    <source>
        <dbReference type="ARBA" id="ARBA00023125"/>
    </source>
</evidence>
<dbReference type="PANTHER" id="PTHR30349:SF91">
    <property type="entry name" value="INTA PROTEIN"/>
    <property type="match status" value="1"/>
</dbReference>
<name>A0A7Y0L7A5_9FIRM</name>
<keyword evidence="3" id="KW-0229">DNA integration</keyword>
<dbReference type="CDD" id="cd01189">
    <property type="entry name" value="INT_ICEBs1_C_like"/>
    <property type="match status" value="1"/>
</dbReference>
<dbReference type="Gene3D" id="1.10.150.130">
    <property type="match status" value="1"/>
</dbReference>
<dbReference type="AlphaFoldDB" id="A0A7Y0L7A5"/>
<evidence type="ECO:0000256" key="6">
    <source>
        <dbReference type="PROSITE-ProRule" id="PRU01248"/>
    </source>
</evidence>
<dbReference type="PANTHER" id="PTHR30349">
    <property type="entry name" value="PHAGE INTEGRASE-RELATED"/>
    <property type="match status" value="1"/>
</dbReference>
<organism evidence="10 11">
    <name type="scientific">Sulfobacillus harzensis</name>
    <dbReference type="NCBI Taxonomy" id="2729629"/>
    <lineage>
        <taxon>Bacteria</taxon>
        <taxon>Bacillati</taxon>
        <taxon>Bacillota</taxon>
        <taxon>Clostridia</taxon>
        <taxon>Eubacteriales</taxon>
        <taxon>Clostridiales Family XVII. Incertae Sedis</taxon>
        <taxon>Sulfobacillus</taxon>
    </lineage>
</organism>
<gene>
    <name evidence="10" type="ORF">HIJ39_15490</name>
</gene>
<dbReference type="EMBL" id="JABBVZ010000064">
    <property type="protein sequence ID" value="NMP23745.1"/>
    <property type="molecule type" value="Genomic_DNA"/>
</dbReference>
<feature type="domain" description="Tyr recombinase" evidence="8">
    <location>
        <begin position="174"/>
        <end position="374"/>
    </location>
</feature>
<reference evidence="10 11" key="1">
    <citation type="submission" date="2020-04" db="EMBL/GenBank/DDBJ databases">
        <authorList>
            <person name="Zhang R."/>
            <person name="Schippers A."/>
        </authorList>
    </citation>
    <scope>NUCLEOTIDE SEQUENCE [LARGE SCALE GENOMIC DNA]</scope>
    <source>
        <strain evidence="10 11">DSM 109850</strain>
    </source>
</reference>
<accession>A0A7Y0L7A5</accession>
<dbReference type="GO" id="GO:0015074">
    <property type="term" value="P:DNA integration"/>
    <property type="evidence" value="ECO:0007669"/>
    <property type="project" value="UniProtKB-KW"/>
</dbReference>
<dbReference type="Proteomes" id="UP000533476">
    <property type="component" value="Unassembled WGS sequence"/>
</dbReference>
<dbReference type="PROSITE" id="PS51898">
    <property type="entry name" value="TYR_RECOMBINASE"/>
    <property type="match status" value="1"/>
</dbReference>
<comment type="function">
    <text evidence="1">Site-specific tyrosine recombinase, which acts by catalyzing the cutting and rejoining of the recombining DNA molecules.</text>
</comment>
<evidence type="ECO:0000259" key="8">
    <source>
        <dbReference type="PROSITE" id="PS51898"/>
    </source>
</evidence>
<keyword evidence="5" id="KW-0233">DNA recombination</keyword>
<dbReference type="InterPro" id="IPR010998">
    <property type="entry name" value="Integrase_recombinase_N"/>
</dbReference>
<dbReference type="Pfam" id="PF00589">
    <property type="entry name" value="Phage_integrase"/>
    <property type="match status" value="1"/>
</dbReference>
<keyword evidence="4 6" id="KW-0238">DNA-binding</keyword>
<keyword evidence="11" id="KW-1185">Reference proteome</keyword>
<dbReference type="InterPro" id="IPR002104">
    <property type="entry name" value="Integrase_catalytic"/>
</dbReference>
<protein>
    <submittedName>
        <fullName evidence="10">Site-specific integrase</fullName>
    </submittedName>
</protein>
<evidence type="ECO:0000313" key="11">
    <source>
        <dbReference type="Proteomes" id="UP000533476"/>
    </source>
</evidence>
<dbReference type="PROSITE" id="PS51900">
    <property type="entry name" value="CB"/>
    <property type="match status" value="1"/>
</dbReference>
<dbReference type="RefSeq" id="WP_169101270.1">
    <property type="nucleotide sequence ID" value="NZ_JABBVZ010000064.1"/>
</dbReference>
<evidence type="ECO:0000313" key="10">
    <source>
        <dbReference type="EMBL" id="NMP23745.1"/>
    </source>
</evidence>
<dbReference type="InterPro" id="IPR044068">
    <property type="entry name" value="CB"/>
</dbReference>
<proteinExistence type="inferred from homology"/>
<dbReference type="Gene3D" id="1.10.443.10">
    <property type="entry name" value="Intergrase catalytic core"/>
    <property type="match status" value="1"/>
</dbReference>
<dbReference type="InterPro" id="IPR011010">
    <property type="entry name" value="DNA_brk_join_enz"/>
</dbReference>
<dbReference type="Pfam" id="PF14659">
    <property type="entry name" value="Phage_int_SAM_3"/>
    <property type="match status" value="1"/>
</dbReference>
<evidence type="ECO:0000256" key="3">
    <source>
        <dbReference type="ARBA" id="ARBA00022908"/>
    </source>
</evidence>
<feature type="region of interest" description="Disordered" evidence="7">
    <location>
        <begin position="382"/>
        <end position="401"/>
    </location>
</feature>
<evidence type="ECO:0000256" key="2">
    <source>
        <dbReference type="ARBA" id="ARBA00008857"/>
    </source>
</evidence>
<feature type="compositionally biased region" description="Basic and acidic residues" evidence="7">
    <location>
        <begin position="44"/>
        <end position="69"/>
    </location>
</feature>
<comment type="similarity">
    <text evidence="2">Belongs to the 'phage' integrase family.</text>
</comment>
<dbReference type="InterPro" id="IPR013762">
    <property type="entry name" value="Integrase-like_cat_sf"/>
</dbReference>
<dbReference type="GO" id="GO:0003677">
    <property type="term" value="F:DNA binding"/>
    <property type="evidence" value="ECO:0007669"/>
    <property type="project" value="UniProtKB-UniRule"/>
</dbReference>
<dbReference type="SUPFAM" id="SSF56349">
    <property type="entry name" value="DNA breaking-rejoining enzymes"/>
    <property type="match status" value="1"/>
</dbReference>
<feature type="region of interest" description="Disordered" evidence="7">
    <location>
        <begin position="44"/>
        <end position="70"/>
    </location>
</feature>
<dbReference type="GO" id="GO:0006310">
    <property type="term" value="P:DNA recombination"/>
    <property type="evidence" value="ECO:0007669"/>
    <property type="project" value="UniProtKB-KW"/>
</dbReference>
<comment type="caution">
    <text evidence="10">The sequence shown here is derived from an EMBL/GenBank/DDBJ whole genome shotgun (WGS) entry which is preliminary data.</text>
</comment>